<dbReference type="EMBL" id="VSSQ01008413">
    <property type="protein sequence ID" value="MPM38804.1"/>
    <property type="molecule type" value="Genomic_DNA"/>
</dbReference>
<comment type="caution">
    <text evidence="1">The sequence shown here is derived from an EMBL/GenBank/DDBJ whole genome shotgun (WGS) entry which is preliminary data.</text>
</comment>
<reference evidence="1" key="1">
    <citation type="submission" date="2019-08" db="EMBL/GenBank/DDBJ databases">
        <authorList>
            <person name="Kucharzyk K."/>
            <person name="Murdoch R.W."/>
            <person name="Higgins S."/>
            <person name="Loffler F."/>
        </authorList>
    </citation>
    <scope>NUCLEOTIDE SEQUENCE</scope>
</reference>
<organism evidence="1">
    <name type="scientific">bioreactor metagenome</name>
    <dbReference type="NCBI Taxonomy" id="1076179"/>
    <lineage>
        <taxon>unclassified sequences</taxon>
        <taxon>metagenomes</taxon>
        <taxon>ecological metagenomes</taxon>
    </lineage>
</organism>
<proteinExistence type="predicted"/>
<accession>A0A644ZM19</accession>
<dbReference type="AlphaFoldDB" id="A0A644ZM19"/>
<gene>
    <name evidence="1" type="ORF">SDC9_85434</name>
</gene>
<evidence type="ECO:0000313" key="1">
    <source>
        <dbReference type="EMBL" id="MPM38804.1"/>
    </source>
</evidence>
<name>A0A644ZM19_9ZZZZ</name>
<sequence length="65" mass="7137">MNYCRVVTGNKRNKAVTLTPKGAEVVMGSFCTLITNGHNPPGSRIAPNAFTIIYYVELGKPYMCQ</sequence>
<protein>
    <submittedName>
        <fullName evidence="1">Uncharacterized protein</fullName>
    </submittedName>
</protein>